<organism evidence="1 2">
    <name type="scientific">Pedobacter psychrodurus</name>
    <dbReference type="NCBI Taxonomy" id="2530456"/>
    <lineage>
        <taxon>Bacteria</taxon>
        <taxon>Pseudomonadati</taxon>
        <taxon>Bacteroidota</taxon>
        <taxon>Sphingobacteriia</taxon>
        <taxon>Sphingobacteriales</taxon>
        <taxon>Sphingobacteriaceae</taxon>
        <taxon>Pedobacter</taxon>
    </lineage>
</organism>
<keyword evidence="2" id="KW-1185">Reference proteome</keyword>
<dbReference type="AlphaFoldDB" id="A0A4R0Q4U4"/>
<gene>
    <name evidence="1" type="ORF">EZ456_04875</name>
</gene>
<accession>A0A4R0Q4U4</accession>
<dbReference type="Proteomes" id="UP000293925">
    <property type="component" value="Unassembled WGS sequence"/>
</dbReference>
<comment type="caution">
    <text evidence="1">The sequence shown here is derived from an EMBL/GenBank/DDBJ whole genome shotgun (WGS) entry which is preliminary data.</text>
</comment>
<proteinExistence type="predicted"/>
<reference evidence="1 2" key="1">
    <citation type="submission" date="2019-02" db="EMBL/GenBank/DDBJ databases">
        <title>Pedobacter sp. RP-3-21 sp. nov., isolated from Arctic soil.</title>
        <authorList>
            <person name="Dahal R.H."/>
        </authorList>
    </citation>
    <scope>NUCLEOTIDE SEQUENCE [LARGE SCALE GENOMIC DNA]</scope>
    <source>
        <strain evidence="1 2">RP-3-21</strain>
    </source>
</reference>
<evidence type="ECO:0000313" key="1">
    <source>
        <dbReference type="EMBL" id="TCD28718.1"/>
    </source>
</evidence>
<protein>
    <submittedName>
        <fullName evidence="1">Uncharacterized protein</fullName>
    </submittedName>
</protein>
<name>A0A4R0Q4U4_9SPHI</name>
<sequence length="67" mass="7575">MKNCLPRFSSVSLSILIEIISKEPWEGFLATDSQTLGFPFRILFEPLIKRLCRVKTIINSAALGVKH</sequence>
<dbReference type="RefSeq" id="WP_131527853.1">
    <property type="nucleotide sequence ID" value="NZ_SJSO01000003.1"/>
</dbReference>
<evidence type="ECO:0000313" key="2">
    <source>
        <dbReference type="Proteomes" id="UP000293925"/>
    </source>
</evidence>
<dbReference type="EMBL" id="SJSO01000003">
    <property type="protein sequence ID" value="TCD28718.1"/>
    <property type="molecule type" value="Genomic_DNA"/>
</dbReference>